<keyword evidence="3" id="KW-0805">Transcription regulation</keyword>
<proteinExistence type="predicted"/>
<dbReference type="Proteomes" id="UP001569428">
    <property type="component" value="Unassembled WGS sequence"/>
</dbReference>
<dbReference type="PANTHER" id="PTHR33164:SF5">
    <property type="entry name" value="ORGANIC HYDROPEROXIDE RESISTANCE TRANSCRIPTIONAL REGULATOR"/>
    <property type="match status" value="1"/>
</dbReference>
<dbReference type="Gene3D" id="1.10.10.10">
    <property type="entry name" value="Winged helix-like DNA-binding domain superfamily/Winged helix DNA-binding domain"/>
    <property type="match status" value="1"/>
</dbReference>
<keyword evidence="4" id="KW-0238">DNA-binding</keyword>
<dbReference type="InterPro" id="IPR000835">
    <property type="entry name" value="HTH_MarR-typ"/>
</dbReference>
<dbReference type="InterPro" id="IPR036388">
    <property type="entry name" value="WH-like_DNA-bd_sf"/>
</dbReference>
<dbReference type="InterPro" id="IPR036390">
    <property type="entry name" value="WH_DNA-bd_sf"/>
</dbReference>
<evidence type="ECO:0000256" key="5">
    <source>
        <dbReference type="ARBA" id="ARBA00023163"/>
    </source>
</evidence>
<dbReference type="SUPFAM" id="SSF46785">
    <property type="entry name" value="Winged helix' DNA-binding domain"/>
    <property type="match status" value="1"/>
</dbReference>
<comment type="caution">
    <text evidence="7">The sequence shown here is derived from an EMBL/GenBank/DDBJ whole genome shotgun (WGS) entry which is preliminary data.</text>
</comment>
<reference evidence="7 8" key="1">
    <citation type="submission" date="2024-08" db="EMBL/GenBank/DDBJ databases">
        <authorList>
            <person name="Ishaq N."/>
        </authorList>
    </citation>
    <scope>NUCLEOTIDE SEQUENCE [LARGE SCALE GENOMIC DNA]</scope>
    <source>
        <strain evidence="7 8">DSM 18651</strain>
    </source>
</reference>
<dbReference type="InterPro" id="IPR039422">
    <property type="entry name" value="MarR/SlyA-like"/>
</dbReference>
<name>A0ABV4P4Y2_9GAMM</name>
<protein>
    <submittedName>
        <fullName evidence="7">MarR family winged helix-turn-helix transcriptional regulator</fullName>
    </submittedName>
</protein>
<dbReference type="InterPro" id="IPR055166">
    <property type="entry name" value="Transc_reg_Sar_Rot_HTH"/>
</dbReference>
<keyword evidence="2" id="KW-0963">Cytoplasm</keyword>
<sequence length="150" mass="17045">MAKITKDDNKLDNQLCFSLYSASLAMSKMYKHLLSELGITYPQYLMMLVLWEEDGITATELSLRLMQDKGALTPVIKRLENLKLIHRSRDPKDERRIIISLSNAGKSMQREAASIPQRVLQACGLNHQSAIDLKARIETLRLNLNSFGNI</sequence>
<evidence type="ECO:0000256" key="4">
    <source>
        <dbReference type="ARBA" id="ARBA00023125"/>
    </source>
</evidence>
<feature type="domain" description="HTH marR-type" evidence="6">
    <location>
        <begin position="12"/>
        <end position="149"/>
    </location>
</feature>
<organism evidence="7 8">
    <name type="scientific">Microbulbifer epialgicus</name>
    <dbReference type="NCBI Taxonomy" id="393907"/>
    <lineage>
        <taxon>Bacteria</taxon>
        <taxon>Pseudomonadati</taxon>
        <taxon>Pseudomonadota</taxon>
        <taxon>Gammaproteobacteria</taxon>
        <taxon>Cellvibrionales</taxon>
        <taxon>Microbulbiferaceae</taxon>
        <taxon>Microbulbifer</taxon>
    </lineage>
</organism>
<evidence type="ECO:0000259" key="6">
    <source>
        <dbReference type="PROSITE" id="PS50995"/>
    </source>
</evidence>
<dbReference type="EMBL" id="JBGMEK010000094">
    <property type="protein sequence ID" value="MFA0813436.1"/>
    <property type="molecule type" value="Genomic_DNA"/>
</dbReference>
<dbReference type="PANTHER" id="PTHR33164">
    <property type="entry name" value="TRANSCRIPTIONAL REGULATOR, MARR FAMILY"/>
    <property type="match status" value="1"/>
</dbReference>
<comment type="subcellular location">
    <subcellularLocation>
        <location evidence="1">Cytoplasm</location>
    </subcellularLocation>
</comment>
<accession>A0ABV4P4Y2</accession>
<keyword evidence="5" id="KW-0804">Transcription</keyword>
<keyword evidence="8" id="KW-1185">Reference proteome</keyword>
<gene>
    <name evidence="7" type="ORF">ACCI49_21300</name>
</gene>
<dbReference type="SMART" id="SM00347">
    <property type="entry name" value="HTH_MARR"/>
    <property type="match status" value="1"/>
</dbReference>
<dbReference type="RefSeq" id="WP_371841244.1">
    <property type="nucleotide sequence ID" value="NZ_JBGMEK010000094.1"/>
</dbReference>
<evidence type="ECO:0000313" key="7">
    <source>
        <dbReference type="EMBL" id="MFA0813436.1"/>
    </source>
</evidence>
<dbReference type="Pfam" id="PF22381">
    <property type="entry name" value="Staph_reg_Sar_Rot"/>
    <property type="match status" value="1"/>
</dbReference>
<evidence type="ECO:0000256" key="2">
    <source>
        <dbReference type="ARBA" id="ARBA00022490"/>
    </source>
</evidence>
<dbReference type="PROSITE" id="PS50995">
    <property type="entry name" value="HTH_MARR_2"/>
    <property type="match status" value="1"/>
</dbReference>
<evidence type="ECO:0000313" key="8">
    <source>
        <dbReference type="Proteomes" id="UP001569428"/>
    </source>
</evidence>
<evidence type="ECO:0000256" key="3">
    <source>
        <dbReference type="ARBA" id="ARBA00023015"/>
    </source>
</evidence>
<evidence type="ECO:0000256" key="1">
    <source>
        <dbReference type="ARBA" id="ARBA00004496"/>
    </source>
</evidence>